<evidence type="ECO:0000313" key="3">
    <source>
        <dbReference type="Proteomes" id="UP001231518"/>
    </source>
</evidence>
<name>A0AAD7YGJ4_MYTSE</name>
<dbReference type="CDD" id="cd00037">
    <property type="entry name" value="CLECT"/>
    <property type="match status" value="1"/>
</dbReference>
<evidence type="ECO:0000256" key="1">
    <source>
        <dbReference type="SAM" id="SignalP"/>
    </source>
</evidence>
<dbReference type="Proteomes" id="UP001231518">
    <property type="component" value="Chromosome 24"/>
</dbReference>
<keyword evidence="3" id="KW-1185">Reference proteome</keyword>
<keyword evidence="1" id="KW-0732">Signal</keyword>
<comment type="caution">
    <text evidence="2">The sequence shown here is derived from an EMBL/GenBank/DDBJ whole genome shotgun (WGS) entry which is preliminary data.</text>
</comment>
<dbReference type="EMBL" id="JARGEI010000018">
    <property type="protein sequence ID" value="KAJ8715435.1"/>
    <property type="molecule type" value="Genomic_DNA"/>
</dbReference>
<sequence>MKNLLKCFVLIISLKFIEASFRCDYAYSLVAKAWFRHNVIPATWANARLRCSMEGATLASPTTPELEAEMTHIIKNFFASESEIFTGIHATISGSDFYTIEGW</sequence>
<dbReference type="Gene3D" id="3.10.100.10">
    <property type="entry name" value="Mannose-Binding Protein A, subunit A"/>
    <property type="match status" value="1"/>
</dbReference>
<feature type="signal peptide" evidence="1">
    <location>
        <begin position="1"/>
        <end position="19"/>
    </location>
</feature>
<proteinExistence type="predicted"/>
<dbReference type="InterPro" id="IPR016187">
    <property type="entry name" value="CTDL_fold"/>
</dbReference>
<evidence type="ECO:0008006" key="4">
    <source>
        <dbReference type="Google" id="ProtNLM"/>
    </source>
</evidence>
<protein>
    <recommendedName>
        <fullName evidence="4">C-type lectin domain-containing protein</fullName>
    </recommendedName>
</protein>
<organism evidence="2 3">
    <name type="scientific">Mythimna separata</name>
    <name type="common">Oriental armyworm</name>
    <name type="synonym">Pseudaletia separata</name>
    <dbReference type="NCBI Taxonomy" id="271217"/>
    <lineage>
        <taxon>Eukaryota</taxon>
        <taxon>Metazoa</taxon>
        <taxon>Ecdysozoa</taxon>
        <taxon>Arthropoda</taxon>
        <taxon>Hexapoda</taxon>
        <taxon>Insecta</taxon>
        <taxon>Pterygota</taxon>
        <taxon>Neoptera</taxon>
        <taxon>Endopterygota</taxon>
        <taxon>Lepidoptera</taxon>
        <taxon>Glossata</taxon>
        <taxon>Ditrysia</taxon>
        <taxon>Noctuoidea</taxon>
        <taxon>Noctuidae</taxon>
        <taxon>Noctuinae</taxon>
        <taxon>Hadenini</taxon>
        <taxon>Mythimna</taxon>
    </lineage>
</organism>
<evidence type="ECO:0000313" key="2">
    <source>
        <dbReference type="EMBL" id="KAJ8715435.1"/>
    </source>
</evidence>
<dbReference type="AlphaFoldDB" id="A0AAD7YGJ4"/>
<feature type="chain" id="PRO_5041966977" description="C-type lectin domain-containing protein" evidence="1">
    <location>
        <begin position="20"/>
        <end position="103"/>
    </location>
</feature>
<dbReference type="InterPro" id="IPR016186">
    <property type="entry name" value="C-type_lectin-like/link_sf"/>
</dbReference>
<dbReference type="SUPFAM" id="SSF56436">
    <property type="entry name" value="C-type lectin-like"/>
    <property type="match status" value="1"/>
</dbReference>
<accession>A0AAD7YGJ4</accession>
<gene>
    <name evidence="2" type="ORF">PYW07_009917</name>
</gene>
<reference evidence="2" key="1">
    <citation type="submission" date="2023-03" db="EMBL/GenBank/DDBJ databases">
        <title>Chromosome-level genomes of two armyworms, Mythimna separata and Mythimna loreyi, provide insights into the biosynthesis and reception of sex pheromones.</title>
        <authorList>
            <person name="Zhao H."/>
        </authorList>
    </citation>
    <scope>NUCLEOTIDE SEQUENCE</scope>
    <source>
        <strain evidence="2">BeijingLab</strain>
        <tissue evidence="2">Pupa</tissue>
    </source>
</reference>